<organism evidence="1 2">
    <name type="scientific">Scopulibacillus darangshiensis</name>
    <dbReference type="NCBI Taxonomy" id="442528"/>
    <lineage>
        <taxon>Bacteria</taxon>
        <taxon>Bacillati</taxon>
        <taxon>Bacillota</taxon>
        <taxon>Bacilli</taxon>
        <taxon>Bacillales</taxon>
        <taxon>Sporolactobacillaceae</taxon>
        <taxon>Scopulibacillus</taxon>
    </lineage>
</organism>
<sequence length="50" mass="5882">MITVQRLLENLKPYDVQLISDQGGADKPLEYINIQEFALRSERIKRMALY</sequence>
<gene>
    <name evidence="1" type="ORF">EV207_12154</name>
</gene>
<name>A0A4R2NVM8_9BACL</name>
<dbReference type="RefSeq" id="WP_165886948.1">
    <property type="nucleotide sequence ID" value="NZ_SLXK01000021.1"/>
</dbReference>
<protein>
    <submittedName>
        <fullName evidence="1">Uncharacterized protein</fullName>
    </submittedName>
</protein>
<reference evidence="1 2" key="1">
    <citation type="submission" date="2019-03" db="EMBL/GenBank/DDBJ databases">
        <title>Genomic Encyclopedia of Type Strains, Phase IV (KMG-IV): sequencing the most valuable type-strain genomes for metagenomic binning, comparative biology and taxonomic classification.</title>
        <authorList>
            <person name="Goeker M."/>
        </authorList>
    </citation>
    <scope>NUCLEOTIDE SEQUENCE [LARGE SCALE GENOMIC DNA]</scope>
    <source>
        <strain evidence="1 2">DSM 19377</strain>
    </source>
</reference>
<keyword evidence="2" id="KW-1185">Reference proteome</keyword>
<evidence type="ECO:0000313" key="2">
    <source>
        <dbReference type="Proteomes" id="UP000295416"/>
    </source>
</evidence>
<accession>A0A4R2NVM8</accession>
<dbReference type="EMBL" id="SLXK01000021">
    <property type="protein sequence ID" value="TCP25624.1"/>
    <property type="molecule type" value="Genomic_DNA"/>
</dbReference>
<proteinExistence type="predicted"/>
<evidence type="ECO:0000313" key="1">
    <source>
        <dbReference type="EMBL" id="TCP25624.1"/>
    </source>
</evidence>
<dbReference type="Proteomes" id="UP000295416">
    <property type="component" value="Unassembled WGS sequence"/>
</dbReference>
<dbReference type="AlphaFoldDB" id="A0A4R2NVM8"/>
<comment type="caution">
    <text evidence="1">The sequence shown here is derived from an EMBL/GenBank/DDBJ whole genome shotgun (WGS) entry which is preliminary data.</text>
</comment>